<comment type="caution">
    <text evidence="2">The sequence shown here is derived from an EMBL/GenBank/DDBJ whole genome shotgun (WGS) entry which is preliminary data.</text>
</comment>
<feature type="domain" description="HTH marR-type" evidence="1">
    <location>
        <begin position="21"/>
        <end position="123"/>
    </location>
</feature>
<dbReference type="EMBL" id="JAAXMD010000060">
    <property type="protein sequence ID" value="NKQ24632.1"/>
    <property type="molecule type" value="Genomic_DNA"/>
</dbReference>
<accession>A0ABX1IKA7</accession>
<dbReference type="InterPro" id="IPR036388">
    <property type="entry name" value="WH-like_DNA-bd_sf"/>
</dbReference>
<proteinExistence type="predicted"/>
<dbReference type="InterPro" id="IPR000835">
    <property type="entry name" value="HTH_MarR-typ"/>
</dbReference>
<dbReference type="SMART" id="SM00347">
    <property type="entry name" value="HTH_MARR"/>
    <property type="match status" value="1"/>
</dbReference>
<reference evidence="2 3" key="1">
    <citation type="submission" date="2020-04" db="EMBL/GenBank/DDBJ databases">
        <title>Genome sequence of Streptomyces galbus strain I339.</title>
        <authorList>
            <person name="Silva E.A.N."/>
            <person name="Merces M."/>
            <person name="Castelo Branco A.P.O.T."/>
            <person name="Vasconcelos P.C."/>
            <person name="Costa N.P."/>
            <person name="Marinho G.C.S."/>
            <person name="Oliveira C.J.B."/>
            <person name="Araujo D."/>
            <person name="Rodrigues Junior V.S."/>
            <person name="Almeida R."/>
            <person name="Silva Filho U.R."/>
            <person name="Andrade A.S.A."/>
            <person name="Cibulski S.P."/>
        </authorList>
    </citation>
    <scope>NUCLEOTIDE SEQUENCE [LARGE SCALE GENOMIC DNA]</scope>
    <source>
        <strain evidence="2 3">I339</strain>
    </source>
</reference>
<dbReference type="Gene3D" id="1.10.287.100">
    <property type="match status" value="1"/>
</dbReference>
<protein>
    <submittedName>
        <fullName evidence="2">MarR family transcriptional regulator</fullName>
    </submittedName>
</protein>
<gene>
    <name evidence="2" type="ORF">HF200_09260</name>
</gene>
<dbReference type="Gene3D" id="1.10.10.10">
    <property type="entry name" value="Winged helix-like DNA-binding domain superfamily/Winged helix DNA-binding domain"/>
    <property type="match status" value="1"/>
</dbReference>
<dbReference type="InterPro" id="IPR036390">
    <property type="entry name" value="WH_DNA-bd_sf"/>
</dbReference>
<evidence type="ECO:0000313" key="3">
    <source>
        <dbReference type="Proteomes" id="UP000744032"/>
    </source>
</evidence>
<evidence type="ECO:0000313" key="2">
    <source>
        <dbReference type="EMBL" id="NKQ24632.1"/>
    </source>
</evidence>
<organism evidence="2 3">
    <name type="scientific">Streptomyces galbus</name>
    <dbReference type="NCBI Taxonomy" id="33898"/>
    <lineage>
        <taxon>Bacteria</taxon>
        <taxon>Bacillati</taxon>
        <taxon>Actinomycetota</taxon>
        <taxon>Actinomycetes</taxon>
        <taxon>Kitasatosporales</taxon>
        <taxon>Streptomycetaceae</taxon>
        <taxon>Streptomyces</taxon>
    </lineage>
</organism>
<dbReference type="Proteomes" id="UP000744032">
    <property type="component" value="Unassembled WGS sequence"/>
</dbReference>
<dbReference type="PANTHER" id="PTHR39515">
    <property type="entry name" value="CONSERVED PROTEIN"/>
    <property type="match status" value="1"/>
</dbReference>
<dbReference type="PANTHER" id="PTHR39515:SF2">
    <property type="entry name" value="HTH-TYPE TRANSCRIPTIONAL REGULATOR RV0880"/>
    <property type="match status" value="1"/>
</dbReference>
<dbReference type="SUPFAM" id="SSF46785">
    <property type="entry name" value="Winged helix' DNA-binding domain"/>
    <property type="match status" value="1"/>
</dbReference>
<sequence>MSLMDDPLAEDLRRAVGERVRAARPLDTMPGGGAAVLGHLDRGGPYTTADLAQLRGVTHQSAAKTVKDLQRAGLVRAEPHPSDGRKLLLHITGTGRERLSGERARRADRLTAAVEDTLSPREQEHLRRCVPLIARLAGRLNER</sequence>
<dbReference type="InterPro" id="IPR052526">
    <property type="entry name" value="HTH-type_Bedaq_tolerance"/>
</dbReference>
<dbReference type="Pfam" id="PF12802">
    <property type="entry name" value="MarR_2"/>
    <property type="match status" value="1"/>
</dbReference>
<keyword evidence="3" id="KW-1185">Reference proteome</keyword>
<name>A0ABX1IKA7_STRGB</name>
<evidence type="ECO:0000259" key="1">
    <source>
        <dbReference type="SMART" id="SM00347"/>
    </source>
</evidence>